<dbReference type="AlphaFoldDB" id="A0ABD1HXA9"/>
<comment type="caution">
    <text evidence="7">The sequence shown here is derived from an EMBL/GenBank/DDBJ whole genome shotgun (WGS) entry which is preliminary data.</text>
</comment>
<evidence type="ECO:0000256" key="6">
    <source>
        <dbReference type="SAM" id="Phobius"/>
    </source>
</evidence>
<evidence type="ECO:0000256" key="4">
    <source>
        <dbReference type="ARBA" id="ARBA00022989"/>
    </source>
</evidence>
<keyword evidence="4 6" id="KW-1133">Transmembrane helix</keyword>
<evidence type="ECO:0000256" key="2">
    <source>
        <dbReference type="ARBA" id="ARBA00009074"/>
    </source>
</evidence>
<evidence type="ECO:0000256" key="3">
    <source>
        <dbReference type="ARBA" id="ARBA00022692"/>
    </source>
</evidence>
<gene>
    <name evidence="7" type="ORF">AAHA92_03857</name>
</gene>
<dbReference type="Proteomes" id="UP001567538">
    <property type="component" value="Unassembled WGS sequence"/>
</dbReference>
<evidence type="ECO:0000313" key="7">
    <source>
        <dbReference type="EMBL" id="KAL1561112.1"/>
    </source>
</evidence>
<feature type="transmembrane region" description="Helical" evidence="6">
    <location>
        <begin position="234"/>
        <end position="252"/>
    </location>
</feature>
<dbReference type="GO" id="GO:0016020">
    <property type="term" value="C:membrane"/>
    <property type="evidence" value="ECO:0007669"/>
    <property type="project" value="UniProtKB-SubCell"/>
</dbReference>
<dbReference type="EMBL" id="JBEAFC010000003">
    <property type="protein sequence ID" value="KAL1561112.1"/>
    <property type="molecule type" value="Genomic_DNA"/>
</dbReference>
<protein>
    <submittedName>
        <fullName evidence="7">UPF0496 protein-like protein</fullName>
    </submittedName>
</protein>
<dbReference type="PANTHER" id="PTHR31113">
    <property type="entry name" value="UPF0496 PROTEIN 3-RELATED"/>
    <property type="match status" value="1"/>
</dbReference>
<sequence length="360" mass="41012">MIKMRKIICSKLKLSFANNDSHRKEEYGNTLTTKPNVKEEYKEAFRTKSYIEISDKVECHLMKATTHDEVNLTADSTPSPPPPFPPIHLPPYSSASTSDFNHFFANYFEITLEASRICESLLTNINQARKNHLRVKKAIKRISAAGGGTDELYHLLLKNLAFFAAQRNPFSATSPERFLDLRENHVAMLQELTSTCKKLKRRTTSIKLVKKSLAGLVLMGLGALVAVALAHCTAGLAVAPALALLALIAKRVRRLERRCDERRLEGLADVAARGVFIMINDFATMRMIVKRLEDEIEHRRFVADVCVRKGKKETLREVVREFQVHESCFVEQLEELERQICLCFLDIDRSKRLLVREMVK</sequence>
<keyword evidence="3 6" id="KW-0812">Transmembrane</keyword>
<organism evidence="7 8">
    <name type="scientific">Salvia divinorum</name>
    <name type="common">Maria pastora</name>
    <name type="synonym">Diviner's sage</name>
    <dbReference type="NCBI Taxonomy" id="28513"/>
    <lineage>
        <taxon>Eukaryota</taxon>
        <taxon>Viridiplantae</taxon>
        <taxon>Streptophyta</taxon>
        <taxon>Embryophyta</taxon>
        <taxon>Tracheophyta</taxon>
        <taxon>Spermatophyta</taxon>
        <taxon>Magnoliopsida</taxon>
        <taxon>eudicotyledons</taxon>
        <taxon>Gunneridae</taxon>
        <taxon>Pentapetalae</taxon>
        <taxon>asterids</taxon>
        <taxon>lamiids</taxon>
        <taxon>Lamiales</taxon>
        <taxon>Lamiaceae</taxon>
        <taxon>Nepetoideae</taxon>
        <taxon>Mentheae</taxon>
        <taxon>Salviinae</taxon>
        <taxon>Salvia</taxon>
        <taxon>Salvia subgen. Calosphace</taxon>
    </lineage>
</organism>
<proteinExistence type="inferred from homology"/>
<dbReference type="InterPro" id="IPR007749">
    <property type="entry name" value="DUF677"/>
</dbReference>
<accession>A0ABD1HXA9</accession>
<evidence type="ECO:0000313" key="8">
    <source>
        <dbReference type="Proteomes" id="UP001567538"/>
    </source>
</evidence>
<keyword evidence="5 6" id="KW-0472">Membrane</keyword>
<name>A0ABD1HXA9_SALDI</name>
<reference evidence="7 8" key="1">
    <citation type="submission" date="2024-06" db="EMBL/GenBank/DDBJ databases">
        <title>A chromosome level genome sequence of Diviner's sage (Salvia divinorum).</title>
        <authorList>
            <person name="Ford S.A."/>
            <person name="Ro D.-K."/>
            <person name="Ness R.W."/>
            <person name="Phillips M.A."/>
        </authorList>
    </citation>
    <scope>NUCLEOTIDE SEQUENCE [LARGE SCALE GENOMIC DNA]</scope>
    <source>
        <strain evidence="7">SAF-2024a</strain>
        <tissue evidence="7">Leaf</tissue>
    </source>
</reference>
<keyword evidence="8" id="KW-1185">Reference proteome</keyword>
<comment type="subcellular location">
    <subcellularLocation>
        <location evidence="1">Membrane</location>
    </subcellularLocation>
</comment>
<evidence type="ECO:0000256" key="1">
    <source>
        <dbReference type="ARBA" id="ARBA00004370"/>
    </source>
</evidence>
<dbReference type="Pfam" id="PF05055">
    <property type="entry name" value="DUF677"/>
    <property type="match status" value="1"/>
</dbReference>
<comment type="similarity">
    <text evidence="2">Belongs to the UPF0496 family.</text>
</comment>
<evidence type="ECO:0000256" key="5">
    <source>
        <dbReference type="ARBA" id="ARBA00023136"/>
    </source>
</evidence>
<dbReference type="PANTHER" id="PTHR31113:SF20">
    <property type="entry name" value="UPF0496 PROTEIN 2-RELATED"/>
    <property type="match status" value="1"/>
</dbReference>